<accession>A0A0C3KD68</accession>
<dbReference type="OrthoDB" id="1262810at2759"/>
<evidence type="ECO:0000313" key="2">
    <source>
        <dbReference type="Proteomes" id="UP000054248"/>
    </source>
</evidence>
<dbReference type="Proteomes" id="UP000054248">
    <property type="component" value="Unassembled WGS sequence"/>
</dbReference>
<reference evidence="2" key="2">
    <citation type="submission" date="2015-01" db="EMBL/GenBank/DDBJ databases">
        <title>Evolutionary Origins and Diversification of the Mycorrhizal Mutualists.</title>
        <authorList>
            <consortium name="DOE Joint Genome Institute"/>
            <consortium name="Mycorrhizal Genomics Consortium"/>
            <person name="Kohler A."/>
            <person name="Kuo A."/>
            <person name="Nagy L.G."/>
            <person name="Floudas D."/>
            <person name="Copeland A."/>
            <person name="Barry K.W."/>
            <person name="Cichocki N."/>
            <person name="Veneault-Fourrey C."/>
            <person name="LaButti K."/>
            <person name="Lindquist E.A."/>
            <person name="Lipzen A."/>
            <person name="Lundell T."/>
            <person name="Morin E."/>
            <person name="Murat C."/>
            <person name="Riley R."/>
            <person name="Ohm R."/>
            <person name="Sun H."/>
            <person name="Tunlid A."/>
            <person name="Henrissat B."/>
            <person name="Grigoriev I.V."/>
            <person name="Hibbett D.S."/>
            <person name="Martin F."/>
        </authorList>
    </citation>
    <scope>NUCLEOTIDE SEQUENCE [LARGE SCALE GENOMIC DNA]</scope>
    <source>
        <strain evidence="2">MUT 4182</strain>
    </source>
</reference>
<protein>
    <submittedName>
        <fullName evidence="1">Uncharacterized protein</fullName>
    </submittedName>
</protein>
<dbReference type="HOGENOM" id="CLU_1850035_0_0_1"/>
<sequence length="139" mass="15542">GTSHYRLVLAETHKSGSELTRKRKDWAITHYVDSFRNAARAMSMRLNRTNDLAGVEASMTSDKLFPHVALALPLPDKDAPPNQGFSGRLFTLLPLPIFTHFPLHIHAALALTPSRQNLRNAQETVTDPKSRYAPLMLTI</sequence>
<evidence type="ECO:0000313" key="1">
    <source>
        <dbReference type="EMBL" id="KIO19358.1"/>
    </source>
</evidence>
<reference evidence="1 2" key="1">
    <citation type="submission" date="2014-04" db="EMBL/GenBank/DDBJ databases">
        <authorList>
            <consortium name="DOE Joint Genome Institute"/>
            <person name="Kuo A."/>
            <person name="Girlanda M."/>
            <person name="Perotto S."/>
            <person name="Kohler A."/>
            <person name="Nagy L.G."/>
            <person name="Floudas D."/>
            <person name="Copeland A."/>
            <person name="Barry K.W."/>
            <person name="Cichocki N."/>
            <person name="Veneault-Fourrey C."/>
            <person name="LaButti K."/>
            <person name="Lindquist E.A."/>
            <person name="Lipzen A."/>
            <person name="Lundell T."/>
            <person name="Morin E."/>
            <person name="Murat C."/>
            <person name="Sun H."/>
            <person name="Tunlid A."/>
            <person name="Henrissat B."/>
            <person name="Grigoriev I.V."/>
            <person name="Hibbett D.S."/>
            <person name="Martin F."/>
            <person name="Nordberg H.P."/>
            <person name="Cantor M.N."/>
            <person name="Hua S.X."/>
        </authorList>
    </citation>
    <scope>NUCLEOTIDE SEQUENCE [LARGE SCALE GENOMIC DNA]</scope>
    <source>
        <strain evidence="1 2">MUT 4182</strain>
    </source>
</reference>
<gene>
    <name evidence="1" type="ORF">M407DRAFT_223178</name>
</gene>
<dbReference type="EMBL" id="KN823226">
    <property type="protein sequence ID" value="KIO19358.1"/>
    <property type="molecule type" value="Genomic_DNA"/>
</dbReference>
<proteinExistence type="predicted"/>
<name>A0A0C3KD68_9AGAM</name>
<dbReference type="STRING" id="1051891.A0A0C3KD68"/>
<feature type="non-terminal residue" evidence="1">
    <location>
        <position position="1"/>
    </location>
</feature>
<dbReference type="AlphaFoldDB" id="A0A0C3KD68"/>
<keyword evidence="2" id="KW-1185">Reference proteome</keyword>
<organism evidence="1 2">
    <name type="scientific">Tulasnella calospora MUT 4182</name>
    <dbReference type="NCBI Taxonomy" id="1051891"/>
    <lineage>
        <taxon>Eukaryota</taxon>
        <taxon>Fungi</taxon>
        <taxon>Dikarya</taxon>
        <taxon>Basidiomycota</taxon>
        <taxon>Agaricomycotina</taxon>
        <taxon>Agaricomycetes</taxon>
        <taxon>Cantharellales</taxon>
        <taxon>Tulasnellaceae</taxon>
        <taxon>Tulasnella</taxon>
    </lineage>
</organism>